<protein>
    <submittedName>
        <fullName evidence="1">Uncharacterized protein</fullName>
    </submittedName>
</protein>
<organism evidence="1 2">
    <name type="scientific">Candidatus Doudnabacteria bacterium RIFCSPHIGHO2_01_FULL_45_18</name>
    <dbReference type="NCBI Taxonomy" id="1817823"/>
    <lineage>
        <taxon>Bacteria</taxon>
        <taxon>Candidatus Doudnaibacteriota</taxon>
    </lineage>
</organism>
<evidence type="ECO:0000313" key="1">
    <source>
        <dbReference type="EMBL" id="OGE79730.1"/>
    </source>
</evidence>
<sequence length="142" mass="16380">MTEKYEPGLNEIKDAEESMYISQQARSEARENAFNVLNPEQKEKLLKSKLEIEKENGDAIRVMGTVELEGRPASLEVFFDNKGAYLAKVDGETVEDAKRAKELYEFYLPIAEVLKQDKYFPTEESDIVRRSKEHNELMGRSK</sequence>
<comment type="caution">
    <text evidence="1">The sequence shown here is derived from an EMBL/GenBank/DDBJ whole genome shotgun (WGS) entry which is preliminary data.</text>
</comment>
<dbReference type="Proteomes" id="UP000176233">
    <property type="component" value="Unassembled WGS sequence"/>
</dbReference>
<evidence type="ECO:0000313" key="2">
    <source>
        <dbReference type="Proteomes" id="UP000176233"/>
    </source>
</evidence>
<dbReference type="EMBL" id="MFEJ01000030">
    <property type="protein sequence ID" value="OGE79730.1"/>
    <property type="molecule type" value="Genomic_DNA"/>
</dbReference>
<dbReference type="AlphaFoldDB" id="A0A1F5NQU5"/>
<gene>
    <name evidence="1" type="ORF">A2660_01575</name>
</gene>
<proteinExistence type="predicted"/>
<accession>A0A1F5NQU5</accession>
<name>A0A1F5NQU5_9BACT</name>
<reference evidence="1 2" key="1">
    <citation type="journal article" date="2016" name="Nat. Commun.">
        <title>Thousands of microbial genomes shed light on interconnected biogeochemical processes in an aquifer system.</title>
        <authorList>
            <person name="Anantharaman K."/>
            <person name="Brown C.T."/>
            <person name="Hug L.A."/>
            <person name="Sharon I."/>
            <person name="Castelle C.J."/>
            <person name="Probst A.J."/>
            <person name="Thomas B.C."/>
            <person name="Singh A."/>
            <person name="Wilkins M.J."/>
            <person name="Karaoz U."/>
            <person name="Brodie E.L."/>
            <person name="Williams K.H."/>
            <person name="Hubbard S.S."/>
            <person name="Banfield J.F."/>
        </authorList>
    </citation>
    <scope>NUCLEOTIDE SEQUENCE [LARGE SCALE GENOMIC DNA]</scope>
</reference>